<evidence type="ECO:0000256" key="3">
    <source>
        <dbReference type="ARBA" id="ARBA00022676"/>
    </source>
</evidence>
<comment type="subcellular location">
    <subcellularLocation>
        <location evidence="1">Cell membrane</location>
        <topology evidence="1">Multi-pass membrane protein</topology>
    </subcellularLocation>
</comment>
<dbReference type="PANTHER" id="PTHR33908">
    <property type="entry name" value="MANNOSYLTRANSFERASE YKCB-RELATED"/>
    <property type="match status" value="1"/>
</dbReference>
<organism evidence="9 10">
    <name type="scientific">Sphingobium nicotianae</name>
    <dbReference type="NCBI Taxonomy" id="2782607"/>
    <lineage>
        <taxon>Bacteria</taxon>
        <taxon>Pseudomonadati</taxon>
        <taxon>Pseudomonadota</taxon>
        <taxon>Alphaproteobacteria</taxon>
        <taxon>Sphingomonadales</taxon>
        <taxon>Sphingomonadaceae</taxon>
        <taxon>Sphingobium</taxon>
    </lineage>
</organism>
<feature type="transmembrane region" description="Helical" evidence="8">
    <location>
        <begin position="118"/>
        <end position="135"/>
    </location>
</feature>
<evidence type="ECO:0000256" key="7">
    <source>
        <dbReference type="ARBA" id="ARBA00023136"/>
    </source>
</evidence>
<feature type="transmembrane region" description="Helical" evidence="8">
    <location>
        <begin position="266"/>
        <end position="288"/>
    </location>
</feature>
<dbReference type="GO" id="GO:0016763">
    <property type="term" value="F:pentosyltransferase activity"/>
    <property type="evidence" value="ECO:0007669"/>
    <property type="project" value="TreeGrafter"/>
</dbReference>
<gene>
    <name evidence="9" type="ORF">KK488_08130</name>
</gene>
<evidence type="ECO:0000256" key="4">
    <source>
        <dbReference type="ARBA" id="ARBA00022679"/>
    </source>
</evidence>
<accession>A0A9X1DBG0</accession>
<evidence type="ECO:0000313" key="10">
    <source>
        <dbReference type="Proteomes" id="UP001138757"/>
    </source>
</evidence>
<comment type="caution">
    <text evidence="9">The sequence shown here is derived from an EMBL/GenBank/DDBJ whole genome shotgun (WGS) entry which is preliminary data.</text>
</comment>
<evidence type="ECO:0000256" key="5">
    <source>
        <dbReference type="ARBA" id="ARBA00022692"/>
    </source>
</evidence>
<feature type="transmembrane region" description="Helical" evidence="8">
    <location>
        <begin position="343"/>
        <end position="363"/>
    </location>
</feature>
<protein>
    <submittedName>
        <fullName evidence="9">Glycosyltransferase family 39 protein</fullName>
        <ecNumber evidence="9">2.4.-.-</ecNumber>
    </submittedName>
</protein>
<evidence type="ECO:0000256" key="1">
    <source>
        <dbReference type="ARBA" id="ARBA00004651"/>
    </source>
</evidence>
<dbReference type="GO" id="GO:0005886">
    <property type="term" value="C:plasma membrane"/>
    <property type="evidence" value="ECO:0007669"/>
    <property type="project" value="UniProtKB-SubCell"/>
</dbReference>
<evidence type="ECO:0000256" key="8">
    <source>
        <dbReference type="SAM" id="Phobius"/>
    </source>
</evidence>
<keyword evidence="3 9" id="KW-0328">Glycosyltransferase</keyword>
<dbReference type="PANTHER" id="PTHR33908:SF11">
    <property type="entry name" value="MEMBRANE PROTEIN"/>
    <property type="match status" value="1"/>
</dbReference>
<name>A0A9X1DBG0_9SPHN</name>
<feature type="transmembrane region" description="Helical" evidence="8">
    <location>
        <begin position="176"/>
        <end position="204"/>
    </location>
</feature>
<dbReference type="EC" id="2.4.-.-" evidence="9"/>
<evidence type="ECO:0000313" key="9">
    <source>
        <dbReference type="EMBL" id="MBT2186911.1"/>
    </source>
</evidence>
<keyword evidence="5 8" id="KW-0812">Transmembrane</keyword>
<dbReference type="EMBL" id="JAHGAW010000005">
    <property type="protein sequence ID" value="MBT2186911.1"/>
    <property type="molecule type" value="Genomic_DNA"/>
</dbReference>
<dbReference type="AlphaFoldDB" id="A0A9X1DBG0"/>
<evidence type="ECO:0000256" key="2">
    <source>
        <dbReference type="ARBA" id="ARBA00022475"/>
    </source>
</evidence>
<keyword evidence="7 8" id="KW-0472">Membrane</keyword>
<feature type="transmembrane region" description="Helical" evidence="8">
    <location>
        <begin position="90"/>
        <end position="111"/>
    </location>
</feature>
<keyword evidence="4 9" id="KW-0808">Transferase</keyword>
<dbReference type="InterPro" id="IPR050297">
    <property type="entry name" value="LipidA_mod_glycosyltrf_83"/>
</dbReference>
<keyword evidence="2" id="KW-1003">Cell membrane</keyword>
<evidence type="ECO:0000256" key="6">
    <source>
        <dbReference type="ARBA" id="ARBA00022989"/>
    </source>
</evidence>
<dbReference type="RefSeq" id="WP_214622671.1">
    <property type="nucleotide sequence ID" value="NZ_JAHGAW010000005.1"/>
</dbReference>
<reference evidence="9" key="1">
    <citation type="submission" date="2021-05" db="EMBL/GenBank/DDBJ databases">
        <title>Genome of Sphingobium sp. strain.</title>
        <authorList>
            <person name="Fan R."/>
        </authorList>
    </citation>
    <scope>NUCLEOTIDE SEQUENCE</scope>
    <source>
        <strain evidence="9">H33</strain>
    </source>
</reference>
<feature type="transmembrane region" description="Helical" evidence="8">
    <location>
        <begin position="216"/>
        <end position="235"/>
    </location>
</feature>
<dbReference type="Proteomes" id="UP001138757">
    <property type="component" value="Unassembled WGS sequence"/>
</dbReference>
<feature type="transmembrane region" description="Helical" evidence="8">
    <location>
        <begin position="294"/>
        <end position="313"/>
    </location>
</feature>
<dbReference type="GO" id="GO:0009103">
    <property type="term" value="P:lipopolysaccharide biosynthetic process"/>
    <property type="evidence" value="ECO:0007669"/>
    <property type="project" value="UniProtKB-ARBA"/>
</dbReference>
<sequence>MIATAPAPASKGPAWLGGLRLPLILLLIATLARAQTFGNPVIEFDEQFYRLIGERMLDGTVPFVDIWDRKPIGLFLIYAFAALTGGEHALAYQLVALLFVAGTAWLVFLMAQRLCPDWRGPLVAAALYILWLNLLQGEGGQASVFTTLPTCAAALLVLRHVDGGAAPSRLGRDGALAMLLIGVALQIKYTVLLEGLFFGLTLLWLGSRAGFGLMRLAVLAVLWASLALLPTALAWGSYAVAGQGQIWLFANITSVFLRAPMPLDDLLGEMAGGVATILLLLVAAWFGWRRAHGLAQRFVALWALIAFLAMVPMRSFSPHYFIPLVPSLAILASPALAQMRRFAIGITVLAAVVGQVLIGFFIWSKGDRDTMDHLVAAIGPAPHCIFVLDGFPALYSETRSCLPGRFLFPGHLNSVVEAGSLGIDPVKEVERIMASRPDAVVTDWPLWSMRNLGSNAVVDRELAAHYRLALKEETGKGRFRMVWRRKAD</sequence>
<keyword evidence="10" id="KW-1185">Reference proteome</keyword>
<proteinExistence type="predicted"/>
<keyword evidence="6 8" id="KW-1133">Transmembrane helix</keyword>